<comment type="caution">
    <text evidence="5">The sequence shown here is derived from an EMBL/GenBank/DDBJ whole genome shotgun (WGS) entry which is preliminary data.</text>
</comment>
<dbReference type="PANTHER" id="PTHR40621">
    <property type="entry name" value="TRANSCRIPTION FACTOR KAPC-RELATED"/>
    <property type="match status" value="1"/>
</dbReference>
<dbReference type="Proteomes" id="UP001610335">
    <property type="component" value="Unassembled WGS sequence"/>
</dbReference>
<dbReference type="PANTHER" id="PTHR40621:SF6">
    <property type="entry name" value="AP-1-LIKE TRANSCRIPTION FACTOR YAP1-RELATED"/>
    <property type="match status" value="1"/>
</dbReference>
<name>A0ABR4I920_9EURO</name>
<dbReference type="PROSITE" id="PS00036">
    <property type="entry name" value="BZIP_BASIC"/>
    <property type="match status" value="1"/>
</dbReference>
<dbReference type="Gene3D" id="1.20.5.170">
    <property type="match status" value="1"/>
</dbReference>
<keyword evidence="2" id="KW-0539">Nucleus</keyword>
<organism evidence="5 6">
    <name type="scientific">Aspergillus cavernicola</name>
    <dbReference type="NCBI Taxonomy" id="176166"/>
    <lineage>
        <taxon>Eukaryota</taxon>
        <taxon>Fungi</taxon>
        <taxon>Dikarya</taxon>
        <taxon>Ascomycota</taxon>
        <taxon>Pezizomycotina</taxon>
        <taxon>Eurotiomycetes</taxon>
        <taxon>Eurotiomycetidae</taxon>
        <taxon>Eurotiales</taxon>
        <taxon>Aspergillaceae</taxon>
        <taxon>Aspergillus</taxon>
        <taxon>Aspergillus subgen. Nidulantes</taxon>
    </lineage>
</organism>
<feature type="compositionally biased region" description="Polar residues" evidence="3">
    <location>
        <begin position="32"/>
        <end position="47"/>
    </location>
</feature>
<evidence type="ECO:0000313" key="5">
    <source>
        <dbReference type="EMBL" id="KAL2824257.1"/>
    </source>
</evidence>
<evidence type="ECO:0000256" key="2">
    <source>
        <dbReference type="ARBA" id="ARBA00023242"/>
    </source>
</evidence>
<evidence type="ECO:0000313" key="6">
    <source>
        <dbReference type="Proteomes" id="UP001610335"/>
    </source>
</evidence>
<evidence type="ECO:0000256" key="1">
    <source>
        <dbReference type="ARBA" id="ARBA00004123"/>
    </source>
</evidence>
<dbReference type="InterPro" id="IPR050936">
    <property type="entry name" value="AP-1-like"/>
</dbReference>
<reference evidence="5 6" key="1">
    <citation type="submission" date="2024-07" db="EMBL/GenBank/DDBJ databases">
        <title>Section-level genome sequencing and comparative genomics of Aspergillus sections Usti and Cavernicolus.</title>
        <authorList>
            <consortium name="Lawrence Berkeley National Laboratory"/>
            <person name="Nybo J.L."/>
            <person name="Vesth T.C."/>
            <person name="Theobald S."/>
            <person name="Frisvad J.C."/>
            <person name="Larsen T.O."/>
            <person name="Kjaerboelling I."/>
            <person name="Rothschild-Mancinelli K."/>
            <person name="Lyhne E.K."/>
            <person name="Kogle M.E."/>
            <person name="Barry K."/>
            <person name="Clum A."/>
            <person name="Na H."/>
            <person name="Ledsgaard L."/>
            <person name="Lin J."/>
            <person name="Lipzen A."/>
            <person name="Kuo A."/>
            <person name="Riley R."/>
            <person name="Mondo S."/>
            <person name="LaButti K."/>
            <person name="Haridas S."/>
            <person name="Pangalinan J."/>
            <person name="Salamov A.A."/>
            <person name="Simmons B.A."/>
            <person name="Magnuson J.K."/>
            <person name="Chen J."/>
            <person name="Drula E."/>
            <person name="Henrissat B."/>
            <person name="Wiebenga A."/>
            <person name="Lubbers R.J."/>
            <person name="Gomes A.C."/>
            <person name="Makela M.R."/>
            <person name="Stajich J."/>
            <person name="Grigoriev I.V."/>
            <person name="Mortensen U.H."/>
            <person name="De vries R.P."/>
            <person name="Baker S.E."/>
            <person name="Andersen M.R."/>
        </authorList>
    </citation>
    <scope>NUCLEOTIDE SEQUENCE [LARGE SCALE GENOMIC DNA]</scope>
    <source>
        <strain evidence="5 6">CBS 600.67</strain>
    </source>
</reference>
<dbReference type="CDD" id="cd14688">
    <property type="entry name" value="bZIP_YAP"/>
    <property type="match status" value="1"/>
</dbReference>
<accession>A0ABR4I920</accession>
<comment type="subcellular location">
    <subcellularLocation>
        <location evidence="1">Nucleus</location>
    </subcellularLocation>
</comment>
<dbReference type="InterPro" id="IPR046347">
    <property type="entry name" value="bZIP_sf"/>
</dbReference>
<evidence type="ECO:0000256" key="3">
    <source>
        <dbReference type="SAM" id="MobiDB-lite"/>
    </source>
</evidence>
<evidence type="ECO:0000259" key="4">
    <source>
        <dbReference type="PROSITE" id="PS50217"/>
    </source>
</evidence>
<dbReference type="EMBL" id="JBFXLS010000045">
    <property type="protein sequence ID" value="KAL2824257.1"/>
    <property type="molecule type" value="Genomic_DNA"/>
</dbReference>
<dbReference type="SUPFAM" id="SSF57959">
    <property type="entry name" value="Leucine zipper domain"/>
    <property type="match status" value="1"/>
</dbReference>
<dbReference type="SMART" id="SM00338">
    <property type="entry name" value="BRLZ"/>
    <property type="match status" value="1"/>
</dbReference>
<gene>
    <name evidence="5" type="ORF">BDW59DRAFT_162593</name>
</gene>
<dbReference type="InterPro" id="IPR004827">
    <property type="entry name" value="bZIP"/>
</dbReference>
<feature type="domain" description="BZIP" evidence="4">
    <location>
        <begin position="85"/>
        <end position="148"/>
    </location>
</feature>
<keyword evidence="6" id="KW-1185">Reference proteome</keyword>
<sequence>MNLDWNPMASYTSTNSDLTDRSILWTSSSNFTLPQWPDMTQSPSPDHSGSDEPYPLPEDLLDFPDLRTSLADNPSPPTSTDGSAQDKSKRRREQNRNAQRAYRERKEKYIKNLLKHINEMNRNHIRLGDSYESLRRETLRLQDQVQDLKGQLEFWNKAQVVLVKFPEDAVTGTALNASSGLLTGSQNLQSTDPLLDSDVVYPTI</sequence>
<protein>
    <recommendedName>
        <fullName evidence="4">BZIP domain-containing protein</fullName>
    </recommendedName>
</protein>
<dbReference type="PROSITE" id="PS50217">
    <property type="entry name" value="BZIP"/>
    <property type="match status" value="1"/>
</dbReference>
<feature type="region of interest" description="Disordered" evidence="3">
    <location>
        <begin position="32"/>
        <end position="104"/>
    </location>
</feature>
<proteinExistence type="predicted"/>